<dbReference type="Pfam" id="PF08241">
    <property type="entry name" value="Methyltransf_11"/>
    <property type="match status" value="1"/>
</dbReference>
<dbReference type="Proteomes" id="UP001444625">
    <property type="component" value="Unassembled WGS sequence"/>
</dbReference>
<dbReference type="GO" id="GO:0032259">
    <property type="term" value="P:methylation"/>
    <property type="evidence" value="ECO:0007669"/>
    <property type="project" value="UniProtKB-KW"/>
</dbReference>
<dbReference type="EMBL" id="JBDIML010000005">
    <property type="protein sequence ID" value="MEN2768432.1"/>
    <property type="molecule type" value="Genomic_DNA"/>
</dbReference>
<dbReference type="Gene3D" id="3.40.50.150">
    <property type="entry name" value="Vaccinia Virus protein VP39"/>
    <property type="match status" value="1"/>
</dbReference>
<reference evidence="3 4" key="1">
    <citation type="submission" date="2024-05" db="EMBL/GenBank/DDBJ databases">
        <authorList>
            <person name="Haq I."/>
            <person name="Ullah Z."/>
            <person name="Ahmad R."/>
            <person name="Li M."/>
            <person name="Tong Y."/>
        </authorList>
    </citation>
    <scope>NUCLEOTIDE SEQUENCE [LARGE SCALE GENOMIC DNA]</scope>
    <source>
        <strain evidence="3 4">16A2E</strain>
    </source>
</reference>
<evidence type="ECO:0000313" key="3">
    <source>
        <dbReference type="EMBL" id="MEN2768432.1"/>
    </source>
</evidence>
<dbReference type="CDD" id="cd02440">
    <property type="entry name" value="AdoMet_MTases"/>
    <property type="match status" value="1"/>
</dbReference>
<evidence type="ECO:0000313" key="4">
    <source>
        <dbReference type="Proteomes" id="UP001444625"/>
    </source>
</evidence>
<keyword evidence="1 3" id="KW-0808">Transferase</keyword>
<dbReference type="EC" id="2.1.1.-" evidence="3"/>
<comment type="caution">
    <text evidence="3">The sequence shown here is derived from an EMBL/GenBank/DDBJ whole genome shotgun (WGS) entry which is preliminary data.</text>
</comment>
<name>A0ABU9XNK2_9BACI</name>
<keyword evidence="3" id="KW-0489">Methyltransferase</keyword>
<dbReference type="PANTHER" id="PTHR44068:SF11">
    <property type="entry name" value="GERANYL DIPHOSPHATE 2-C-METHYLTRANSFERASE"/>
    <property type="match status" value="1"/>
</dbReference>
<evidence type="ECO:0000256" key="1">
    <source>
        <dbReference type="ARBA" id="ARBA00022679"/>
    </source>
</evidence>
<dbReference type="GO" id="GO:0008168">
    <property type="term" value="F:methyltransferase activity"/>
    <property type="evidence" value="ECO:0007669"/>
    <property type="project" value="UniProtKB-KW"/>
</dbReference>
<keyword evidence="4" id="KW-1185">Reference proteome</keyword>
<gene>
    <name evidence="3" type="ORF">ABC228_14710</name>
</gene>
<organism evidence="3 4">
    <name type="scientific">Ornithinibacillus xuwenensis</name>
    <dbReference type="NCBI Taxonomy" id="3144668"/>
    <lineage>
        <taxon>Bacteria</taxon>
        <taxon>Bacillati</taxon>
        <taxon>Bacillota</taxon>
        <taxon>Bacilli</taxon>
        <taxon>Bacillales</taxon>
        <taxon>Bacillaceae</taxon>
        <taxon>Ornithinibacillus</taxon>
    </lineage>
</organism>
<dbReference type="InterPro" id="IPR050447">
    <property type="entry name" value="Erg6_SMT_methyltransf"/>
</dbReference>
<dbReference type="RefSeq" id="WP_345825919.1">
    <property type="nucleotide sequence ID" value="NZ_JBDIML010000005.1"/>
</dbReference>
<protein>
    <submittedName>
        <fullName evidence="3">Class I SAM-dependent methyltransferase</fullName>
        <ecNumber evidence="3">2.1.1.-</ecNumber>
    </submittedName>
</protein>
<proteinExistence type="predicted"/>
<evidence type="ECO:0000259" key="2">
    <source>
        <dbReference type="Pfam" id="PF08241"/>
    </source>
</evidence>
<dbReference type="SUPFAM" id="SSF53335">
    <property type="entry name" value="S-adenosyl-L-methionine-dependent methyltransferases"/>
    <property type="match status" value="1"/>
</dbReference>
<accession>A0ABU9XNK2</accession>
<sequence length="237" mass="26674">MTYSYLDCLAYLGVGGAHPGGLLLTENILLKEEIDETKSLLDVGCGTGQTAYFIAQQYGSSITGIDNNEIMIEKARKRCISSQVPISIKQGAAEALPFPDEAFDYVLLESVLSFTDMKTAILESKRVLKPHGVLLAIEMTKENNLPKEDVDFIMGFYGVSQLLTESEWRNAFQEIGFSSIDILKQEVIFDPHDLEHATDFIISENLDQEYVQLLNQHEQVTEHYRNSLGFRIIRCVK</sequence>
<feature type="domain" description="Methyltransferase type 11" evidence="2">
    <location>
        <begin position="41"/>
        <end position="135"/>
    </location>
</feature>
<dbReference type="InterPro" id="IPR013216">
    <property type="entry name" value="Methyltransf_11"/>
</dbReference>
<dbReference type="PANTHER" id="PTHR44068">
    <property type="entry name" value="ZGC:194242"/>
    <property type="match status" value="1"/>
</dbReference>
<dbReference type="InterPro" id="IPR029063">
    <property type="entry name" value="SAM-dependent_MTases_sf"/>
</dbReference>